<protein>
    <submittedName>
        <fullName evidence="2">Uncharacterized protein</fullName>
    </submittedName>
</protein>
<accession>A0AAD3CQA8</accession>
<evidence type="ECO:0000313" key="3">
    <source>
        <dbReference type="Proteomes" id="UP001054902"/>
    </source>
</evidence>
<reference evidence="2 3" key="1">
    <citation type="journal article" date="2021" name="Sci. Rep.">
        <title>The genome of the diatom Chaetoceros tenuissimus carries an ancient integrated fragment of an extant virus.</title>
        <authorList>
            <person name="Hongo Y."/>
            <person name="Kimura K."/>
            <person name="Takaki Y."/>
            <person name="Yoshida Y."/>
            <person name="Baba S."/>
            <person name="Kobayashi G."/>
            <person name="Nagasaki K."/>
            <person name="Hano T."/>
            <person name="Tomaru Y."/>
        </authorList>
    </citation>
    <scope>NUCLEOTIDE SEQUENCE [LARGE SCALE GENOMIC DNA]</scope>
    <source>
        <strain evidence="2 3">NIES-3715</strain>
    </source>
</reference>
<dbReference type="AlphaFoldDB" id="A0AAD3CQA8"/>
<dbReference type="Proteomes" id="UP001054902">
    <property type="component" value="Unassembled WGS sequence"/>
</dbReference>
<comment type="caution">
    <text evidence="2">The sequence shown here is derived from an EMBL/GenBank/DDBJ whole genome shotgun (WGS) entry which is preliminary data.</text>
</comment>
<keyword evidence="1" id="KW-0472">Membrane</keyword>
<keyword evidence="1" id="KW-0812">Transmembrane</keyword>
<keyword evidence="3" id="KW-1185">Reference proteome</keyword>
<sequence length="496" mass="57163">MSLVLHRPKKRKTYYSLLAVVICFVLVFIVASINLAILKARTEVVAEKTKHVERRKHRERTEKLFTYKLVKNEIQNIYARFVGPCGDDHVLPTSLQKKGIFDFNALVETNLRILFVGDSVAVQLSQIFQESSSPKDRHVIRFARGEHESTHVALTHQGGRISGLRVNGLPCENDVDDLELMAPLRGGGFSSYDVHELRRLNYLWRDNIESLDRDEKRQSYDCHDIWQQLNSTNTALRLALPNMDADKCREEGFDVIVNTLSPGWIDLRRYDSQWQLMKENLNETIRLSFDVFDAETVVLQTIPVMNNLKNIPDVKELNTYIWELAKDFNKSNENIISYFRDGRRKFKRILVMDMYAFSIHLFLQNSIQVGLISVEHRDKIQQKLNAATSYNDFIEESQVLDFIMKNTTTECFDKRKTICKKVGHVCLDSNCTIPSAITSDGIHYCTGITGGRMNAGLACLIECRYSSKGSGIQYLDKCMFDCNKRYLSIEPIDWDT</sequence>
<name>A0AAD3CQA8_9STRA</name>
<keyword evidence="1" id="KW-1133">Transmembrane helix</keyword>
<dbReference type="EMBL" id="BLLK01000038">
    <property type="protein sequence ID" value="GFH50202.1"/>
    <property type="molecule type" value="Genomic_DNA"/>
</dbReference>
<feature type="transmembrane region" description="Helical" evidence="1">
    <location>
        <begin position="14"/>
        <end position="38"/>
    </location>
</feature>
<gene>
    <name evidence="2" type="ORF">CTEN210_06678</name>
</gene>
<evidence type="ECO:0000256" key="1">
    <source>
        <dbReference type="SAM" id="Phobius"/>
    </source>
</evidence>
<evidence type="ECO:0000313" key="2">
    <source>
        <dbReference type="EMBL" id="GFH50202.1"/>
    </source>
</evidence>
<proteinExistence type="predicted"/>
<organism evidence="2 3">
    <name type="scientific">Chaetoceros tenuissimus</name>
    <dbReference type="NCBI Taxonomy" id="426638"/>
    <lineage>
        <taxon>Eukaryota</taxon>
        <taxon>Sar</taxon>
        <taxon>Stramenopiles</taxon>
        <taxon>Ochrophyta</taxon>
        <taxon>Bacillariophyta</taxon>
        <taxon>Coscinodiscophyceae</taxon>
        <taxon>Chaetocerotophycidae</taxon>
        <taxon>Chaetocerotales</taxon>
        <taxon>Chaetocerotaceae</taxon>
        <taxon>Chaetoceros</taxon>
    </lineage>
</organism>